<evidence type="ECO:0000313" key="3">
    <source>
        <dbReference type="EMBL" id="KXB52843.1"/>
    </source>
</evidence>
<dbReference type="CDD" id="cd06325">
    <property type="entry name" value="PBP1_ABC_unchar_transporter"/>
    <property type="match status" value="1"/>
</dbReference>
<dbReference type="PANTHER" id="PTHR35271:SF1">
    <property type="entry name" value="ABC TRANSPORTER, SUBSTRATE-BINDING LIPOPROTEIN"/>
    <property type="match status" value="1"/>
</dbReference>
<keyword evidence="4" id="KW-1185">Reference proteome</keyword>
<evidence type="ECO:0000256" key="2">
    <source>
        <dbReference type="SAM" id="SignalP"/>
    </source>
</evidence>
<name>A0A133ZBN7_9FIRM</name>
<evidence type="ECO:0000313" key="4">
    <source>
        <dbReference type="Proteomes" id="UP000070394"/>
    </source>
</evidence>
<keyword evidence="2" id="KW-0732">Signal</keyword>
<protein>
    <submittedName>
        <fullName evidence="3">ABC transporter substrate binding protein</fullName>
    </submittedName>
</protein>
<dbReference type="AlphaFoldDB" id="A0A133ZBN7"/>
<dbReference type="STRING" id="467210.HMPREF1866_02761"/>
<evidence type="ECO:0000256" key="1">
    <source>
        <dbReference type="SAM" id="MobiDB-lite"/>
    </source>
</evidence>
<dbReference type="Proteomes" id="UP000070394">
    <property type="component" value="Unassembled WGS sequence"/>
</dbReference>
<feature type="compositionally biased region" description="Low complexity" evidence="1">
    <location>
        <begin position="32"/>
        <end position="52"/>
    </location>
</feature>
<dbReference type="PATRIC" id="fig|467210.3.peg.2738"/>
<organism evidence="3 4">
    <name type="scientific">Lachnoanaerobaculum saburreum</name>
    <dbReference type="NCBI Taxonomy" id="467210"/>
    <lineage>
        <taxon>Bacteria</taxon>
        <taxon>Bacillati</taxon>
        <taxon>Bacillota</taxon>
        <taxon>Clostridia</taxon>
        <taxon>Lachnospirales</taxon>
        <taxon>Lachnospiraceae</taxon>
        <taxon>Lachnoanaerobaculum</taxon>
    </lineage>
</organism>
<feature type="signal peptide" evidence="2">
    <location>
        <begin position="1"/>
        <end position="25"/>
    </location>
</feature>
<dbReference type="OrthoDB" id="9776955at2"/>
<dbReference type="Gene3D" id="3.40.50.2300">
    <property type="match status" value="2"/>
</dbReference>
<dbReference type="InterPro" id="IPR007487">
    <property type="entry name" value="ABC_transpt-TYRBP-like"/>
</dbReference>
<dbReference type="Pfam" id="PF04392">
    <property type="entry name" value="ABC_sub_bind"/>
    <property type="match status" value="1"/>
</dbReference>
<feature type="chain" id="PRO_5007460845" evidence="2">
    <location>
        <begin position="26"/>
        <end position="357"/>
    </location>
</feature>
<dbReference type="EMBL" id="LSDA01000145">
    <property type="protein sequence ID" value="KXB52843.1"/>
    <property type="molecule type" value="Genomic_DNA"/>
</dbReference>
<comment type="caution">
    <text evidence="3">The sequence shown here is derived from an EMBL/GenBank/DDBJ whole genome shotgun (WGS) entry which is preliminary data.</text>
</comment>
<dbReference type="SUPFAM" id="SSF53822">
    <property type="entry name" value="Periplasmic binding protein-like I"/>
    <property type="match status" value="1"/>
</dbReference>
<accession>A0A133ZBN7</accession>
<dbReference type="PROSITE" id="PS51257">
    <property type="entry name" value="PROKAR_LIPOPROTEIN"/>
    <property type="match status" value="1"/>
</dbReference>
<gene>
    <name evidence="3" type="ORF">HMPREF1866_02761</name>
</gene>
<dbReference type="PANTHER" id="PTHR35271">
    <property type="entry name" value="ABC TRANSPORTER, SUBSTRATE-BINDING LIPOPROTEIN-RELATED"/>
    <property type="match status" value="1"/>
</dbReference>
<proteinExistence type="predicted"/>
<sequence length="357" mass="38035">MNLIKKLGIIAIGAVLMAGCTPKSAVTQSSDSNTVSESSATESSKTESAAADTNKDMKKIGVIQLVEHKSLDIIYNSFKDELKELGYVDGENAKITFQNAQGEMANITSIVQGFEGDKQDVVVAIATPVAQGAMSLTKTTPVVFSAVTDPIGAGVLTDMNAPDKGMTGTSDAVQIDKIMDLALQITPDVKKVGFIYNPGEDNSVTNLGLLEKYTKEKNLELQTVSISTSADLQTAAASLFEKVDMIFVSNDNTVAEAMPILTSEAIKAKKPVYVGADSMVMDGGLATVGIDYTDLGKETAKMVDEVLKGKPVNEIPVKVFKDDLFIYVNTDTAKALGIEIPDSIKNDKKFVEIKSNK</sequence>
<dbReference type="RefSeq" id="WP_060932282.1">
    <property type="nucleotide sequence ID" value="NZ_KQ959850.1"/>
</dbReference>
<feature type="region of interest" description="Disordered" evidence="1">
    <location>
        <begin position="24"/>
        <end position="52"/>
    </location>
</feature>
<dbReference type="InterPro" id="IPR028082">
    <property type="entry name" value="Peripla_BP_I"/>
</dbReference>
<reference evidence="4" key="1">
    <citation type="submission" date="2016-01" db="EMBL/GenBank/DDBJ databases">
        <authorList>
            <person name="Mitreva M."/>
            <person name="Pepin K.H."/>
            <person name="Mihindukulasuriya K.A."/>
            <person name="Fulton R."/>
            <person name="Fronick C."/>
            <person name="O'Laughlin M."/>
            <person name="Miner T."/>
            <person name="Herter B."/>
            <person name="Rosa B.A."/>
            <person name="Cordes M."/>
            <person name="Tomlinson C."/>
            <person name="Wollam A."/>
            <person name="Palsikar V.B."/>
            <person name="Mardis E.R."/>
            <person name="Wilson R.K."/>
        </authorList>
    </citation>
    <scope>NUCLEOTIDE SEQUENCE [LARGE SCALE GENOMIC DNA]</scope>
    <source>
        <strain evidence="4">DNF00896</strain>
    </source>
</reference>